<gene>
    <name evidence="1" type="ORF">FHX81_8092</name>
</gene>
<organism evidence="1 2">
    <name type="scientific">Saccharothrix saharensis</name>
    <dbReference type="NCBI Taxonomy" id="571190"/>
    <lineage>
        <taxon>Bacteria</taxon>
        <taxon>Bacillati</taxon>
        <taxon>Actinomycetota</taxon>
        <taxon>Actinomycetes</taxon>
        <taxon>Pseudonocardiales</taxon>
        <taxon>Pseudonocardiaceae</taxon>
        <taxon>Saccharothrix</taxon>
    </lineage>
</organism>
<evidence type="ECO:0000313" key="2">
    <source>
        <dbReference type="Proteomes" id="UP000316628"/>
    </source>
</evidence>
<comment type="caution">
    <text evidence="1">The sequence shown here is derived from an EMBL/GenBank/DDBJ whole genome shotgun (WGS) entry which is preliminary data.</text>
</comment>
<keyword evidence="2" id="KW-1185">Reference proteome</keyword>
<evidence type="ECO:0000313" key="1">
    <source>
        <dbReference type="EMBL" id="TQM85598.1"/>
    </source>
</evidence>
<protein>
    <submittedName>
        <fullName evidence="1">Uncharacterized protein</fullName>
    </submittedName>
</protein>
<proteinExistence type="predicted"/>
<dbReference type="OrthoDB" id="4557078at2"/>
<dbReference type="RefSeq" id="WP_141983617.1">
    <property type="nucleotide sequence ID" value="NZ_VFPP01000001.1"/>
</dbReference>
<name>A0A543JRZ2_9PSEU</name>
<dbReference type="Proteomes" id="UP000316628">
    <property type="component" value="Unassembled WGS sequence"/>
</dbReference>
<sequence length="227" mass="24085">MTLYSELSAAIGRGDGESITDWARALLDGITAGAVPTTVVSHPLGFLCVPAHRSGDEGVCLHLWGPQWRRATLTTSPTHCHSWDLDSWVLTGLLRNQTVRLVDDPDAPTHQVFEVRSSAEGDVLHPTGRLVRTEVDAVTTHRAGEGYTQRAGVFHQTLVPDPRGLVATVALGLTRPGGADLSLGGLDTASHRTRRQPCPPEVATRVVRAARAALGGTRVTESAGAGE</sequence>
<dbReference type="AlphaFoldDB" id="A0A543JRZ2"/>
<dbReference type="EMBL" id="VFPP01000001">
    <property type="protein sequence ID" value="TQM85598.1"/>
    <property type="molecule type" value="Genomic_DNA"/>
</dbReference>
<accession>A0A543JRZ2</accession>
<reference evidence="1 2" key="1">
    <citation type="submission" date="2019-06" db="EMBL/GenBank/DDBJ databases">
        <title>Sequencing the genomes of 1000 actinobacteria strains.</title>
        <authorList>
            <person name="Klenk H.-P."/>
        </authorList>
    </citation>
    <scope>NUCLEOTIDE SEQUENCE [LARGE SCALE GENOMIC DNA]</scope>
    <source>
        <strain evidence="1 2">DSM 45456</strain>
    </source>
</reference>